<name>A0A813JP69_POLGL</name>
<gene>
    <name evidence="1" type="ORF">PGLA2088_LOCUS21561</name>
</gene>
<proteinExistence type="predicted"/>
<sequence>MASSSNTGIPLLITLTDISGQEITKGTWHGHCKAHEFFQAAYKSKPVFLCKLLHGSEEMSPQRDLASLCQSCVRLTVVWLSGDGQERLVATHHSRAFATIKSDGSVVTWGDADEGGDSSRVEHRLQEGVVQVVGNGLAFAAVKSDGSVITWGDYDKGGNSSRVEHRLQEGVVQVVGNGSAFAAVRSDGSVVTWGDSDEGGNSSRV</sequence>
<evidence type="ECO:0000313" key="2">
    <source>
        <dbReference type="Proteomes" id="UP000626109"/>
    </source>
</evidence>
<feature type="non-terminal residue" evidence="1">
    <location>
        <position position="205"/>
    </location>
</feature>
<dbReference type="AlphaFoldDB" id="A0A813JP69"/>
<evidence type="ECO:0000313" key="1">
    <source>
        <dbReference type="EMBL" id="CAE8679800.1"/>
    </source>
</evidence>
<evidence type="ECO:0008006" key="3">
    <source>
        <dbReference type="Google" id="ProtNLM"/>
    </source>
</evidence>
<dbReference type="Gene3D" id="2.130.10.30">
    <property type="entry name" value="Regulator of chromosome condensation 1/beta-lactamase-inhibitor protein II"/>
    <property type="match status" value="1"/>
</dbReference>
<protein>
    <recommendedName>
        <fullName evidence="3">E3 ubiquitin-protein ligase HERC2</fullName>
    </recommendedName>
</protein>
<dbReference type="Proteomes" id="UP000626109">
    <property type="component" value="Unassembled WGS sequence"/>
</dbReference>
<organism evidence="1 2">
    <name type="scientific">Polarella glacialis</name>
    <name type="common">Dinoflagellate</name>
    <dbReference type="NCBI Taxonomy" id="89957"/>
    <lineage>
        <taxon>Eukaryota</taxon>
        <taxon>Sar</taxon>
        <taxon>Alveolata</taxon>
        <taxon>Dinophyceae</taxon>
        <taxon>Suessiales</taxon>
        <taxon>Suessiaceae</taxon>
        <taxon>Polarella</taxon>
    </lineage>
</organism>
<dbReference type="InterPro" id="IPR009091">
    <property type="entry name" value="RCC1/BLIP-II"/>
</dbReference>
<reference evidence="1" key="1">
    <citation type="submission" date="2021-02" db="EMBL/GenBank/DDBJ databases">
        <authorList>
            <person name="Dougan E. K."/>
            <person name="Rhodes N."/>
            <person name="Thang M."/>
            <person name="Chan C."/>
        </authorList>
    </citation>
    <scope>NUCLEOTIDE SEQUENCE</scope>
</reference>
<comment type="caution">
    <text evidence="1">The sequence shown here is derived from an EMBL/GenBank/DDBJ whole genome shotgun (WGS) entry which is preliminary data.</text>
</comment>
<accession>A0A813JP69</accession>
<dbReference type="SUPFAM" id="SSF50985">
    <property type="entry name" value="RCC1/BLIP-II"/>
    <property type="match status" value="1"/>
</dbReference>
<dbReference type="EMBL" id="CAJNNW010025802">
    <property type="protein sequence ID" value="CAE8679800.1"/>
    <property type="molecule type" value="Genomic_DNA"/>
</dbReference>